<gene>
    <name evidence="1" type="ORF">C9J27_02900</name>
</gene>
<name>A0A2T3KMG2_9GAMM</name>
<organism evidence="1 2">
    <name type="scientific">Photobacterium kishitanii</name>
    <dbReference type="NCBI Taxonomy" id="318456"/>
    <lineage>
        <taxon>Bacteria</taxon>
        <taxon>Pseudomonadati</taxon>
        <taxon>Pseudomonadota</taxon>
        <taxon>Gammaproteobacteria</taxon>
        <taxon>Vibrionales</taxon>
        <taxon>Vibrionaceae</taxon>
        <taxon>Photobacterium</taxon>
    </lineage>
</organism>
<dbReference type="EMBL" id="PYNF01000002">
    <property type="protein sequence ID" value="PSV00990.1"/>
    <property type="molecule type" value="Genomic_DNA"/>
</dbReference>
<protein>
    <submittedName>
        <fullName evidence="1">Uncharacterized protein</fullName>
    </submittedName>
</protein>
<dbReference type="Proteomes" id="UP000241426">
    <property type="component" value="Unassembled WGS sequence"/>
</dbReference>
<evidence type="ECO:0000313" key="2">
    <source>
        <dbReference type="Proteomes" id="UP000241426"/>
    </source>
</evidence>
<accession>A0A2T3KMG2</accession>
<reference evidence="1 2" key="1">
    <citation type="submission" date="2018-01" db="EMBL/GenBank/DDBJ databases">
        <title>Whole genome sequencing of Histamine producing bacteria.</title>
        <authorList>
            <person name="Butler K."/>
        </authorList>
    </citation>
    <scope>NUCLEOTIDE SEQUENCE [LARGE SCALE GENOMIC DNA]</scope>
    <source>
        <strain evidence="1 2">FS-7.2</strain>
    </source>
</reference>
<dbReference type="AlphaFoldDB" id="A0A2T3KMG2"/>
<comment type="caution">
    <text evidence="1">The sequence shown here is derived from an EMBL/GenBank/DDBJ whole genome shotgun (WGS) entry which is preliminary data.</text>
</comment>
<proteinExistence type="predicted"/>
<dbReference type="RefSeq" id="WP_107288718.1">
    <property type="nucleotide sequence ID" value="NZ_PYNF01000002.1"/>
</dbReference>
<evidence type="ECO:0000313" key="1">
    <source>
        <dbReference type="EMBL" id="PSV00990.1"/>
    </source>
</evidence>
<sequence>MENRYKTFTDIGLFNGFLIPPLESTPTNTGTIFQLKHVESGALFQNGQWEDHREHFLNLLIGIDEKDHDLSRDELKEFSLELCNIFKTLQIDGTEQKVDNCMLKAVNEHIEQYDFACELSSAVSFMAYRDSHRFGDLPKRVVAAVRSIEAVFAYYLWQCCMQRYLDPSVLDDSGLGFNGLDFSKRAHMSAFKQKMLNDVDYEKHEKDGKPFPIFDIL</sequence>